<comment type="subcellular location">
    <subcellularLocation>
        <location evidence="1">Membrane</location>
        <topology evidence="1">Multi-pass membrane protein</topology>
    </subcellularLocation>
</comment>
<dbReference type="InterPro" id="IPR036259">
    <property type="entry name" value="MFS_trans_sf"/>
</dbReference>
<feature type="transmembrane region" description="Helical" evidence="7">
    <location>
        <begin position="535"/>
        <end position="557"/>
    </location>
</feature>
<feature type="transmembrane region" description="Helical" evidence="7">
    <location>
        <begin position="291"/>
        <end position="309"/>
    </location>
</feature>
<comment type="caution">
    <text evidence="8">The sequence shown here is derived from an EMBL/GenBank/DDBJ whole genome shotgun (WGS) entry which is preliminary data.</text>
</comment>
<feature type="transmembrane region" description="Helical" evidence="7">
    <location>
        <begin position="357"/>
        <end position="377"/>
    </location>
</feature>
<feature type="transmembrane region" description="Helical" evidence="7">
    <location>
        <begin position="157"/>
        <end position="180"/>
    </location>
</feature>
<dbReference type="Proteomes" id="UP001148312">
    <property type="component" value="Unassembled WGS sequence"/>
</dbReference>
<feature type="transmembrane region" description="Helical" evidence="7">
    <location>
        <begin position="446"/>
        <end position="465"/>
    </location>
</feature>
<comment type="similarity">
    <text evidence="6">Belongs to the major facilitator superfamily. Allantoate permease family.</text>
</comment>
<keyword evidence="9" id="KW-1185">Reference proteome</keyword>
<accession>A0A9W9X7D9</accession>
<sequence>MVDAEKDAAVAPIVDIAPTKHVDPTLEKHGHDADEAMKVFEDIHGEAIELDEATNRRLLRTIDWHMMPIMCCVYGMNFLDKTTLSYASVMGLKQDLNLQGDQYQWLGSLFYFGYLAWEYPTNRLLQRLPLGKYSAACIVIWGLILACFAAVENFSGAIAIRIFLGIFESAVTPGFALITSQWYTKKEQGSRVNIWFSFNGVGQILGGVVAYGIAIGTKHHESSIAPWKIVFLFTGVLTVVLGLIFLWIVPDNQLNARWLKKEDRVLAVARVRVNQQGIGNKHFKMYQVKEALMDPIPWAFFFYALIADIPNGGLTNFFSLLVSSSSSWELICCKSPGDLSNAGIQITGFGFTAEQSLILGVPGGVVEVIALLLNGYVGHITNQRLLSSLGGLATAILGVILIVALPESYNVGRLIGYYMTQASPTSFVALLAMISSNVAGYTKKTTVAAMYLIGYCVGNIIGKLSKKIPMDTHELVSCLQQASWRQSCRLRAKRWKVACLCQVSSDPDIANSKSHLPTAGPQTFRPQDAPHYTPAVITIIVCYFLSLCITVFIWWWYRRENARKAEIQARPDYVRLENQE</sequence>
<dbReference type="InterPro" id="IPR011701">
    <property type="entry name" value="MFS"/>
</dbReference>
<evidence type="ECO:0000256" key="2">
    <source>
        <dbReference type="ARBA" id="ARBA00022448"/>
    </source>
</evidence>
<dbReference type="Pfam" id="PF07690">
    <property type="entry name" value="MFS_1"/>
    <property type="match status" value="1"/>
</dbReference>
<evidence type="ECO:0000256" key="4">
    <source>
        <dbReference type="ARBA" id="ARBA00022989"/>
    </source>
</evidence>
<feature type="transmembrane region" description="Helical" evidence="7">
    <location>
        <begin position="415"/>
        <end position="434"/>
    </location>
</feature>
<evidence type="ECO:0000256" key="1">
    <source>
        <dbReference type="ARBA" id="ARBA00004141"/>
    </source>
</evidence>
<reference evidence="8" key="1">
    <citation type="submission" date="2022-12" db="EMBL/GenBank/DDBJ databases">
        <authorList>
            <person name="Petersen C."/>
        </authorList>
    </citation>
    <scope>NUCLEOTIDE SEQUENCE</scope>
    <source>
        <strain evidence="8">IBT 30728</strain>
    </source>
</reference>
<feature type="transmembrane region" description="Helical" evidence="7">
    <location>
        <begin position="133"/>
        <end position="151"/>
    </location>
</feature>
<dbReference type="PANTHER" id="PTHR43791">
    <property type="entry name" value="PERMEASE-RELATED"/>
    <property type="match status" value="1"/>
</dbReference>
<dbReference type="SUPFAM" id="SSF103473">
    <property type="entry name" value="MFS general substrate transporter"/>
    <property type="match status" value="1"/>
</dbReference>
<evidence type="ECO:0000256" key="7">
    <source>
        <dbReference type="SAM" id="Phobius"/>
    </source>
</evidence>
<dbReference type="GeneID" id="81625290"/>
<protein>
    <submittedName>
        <fullName evidence="8">Transporter</fullName>
    </submittedName>
</protein>
<evidence type="ECO:0000313" key="9">
    <source>
        <dbReference type="Proteomes" id="UP001148312"/>
    </source>
</evidence>
<dbReference type="EMBL" id="JAPWDQ010000005">
    <property type="protein sequence ID" value="KAJ5485451.1"/>
    <property type="molecule type" value="Genomic_DNA"/>
</dbReference>
<dbReference type="GO" id="GO:0016020">
    <property type="term" value="C:membrane"/>
    <property type="evidence" value="ECO:0007669"/>
    <property type="project" value="UniProtKB-SubCell"/>
</dbReference>
<evidence type="ECO:0000256" key="5">
    <source>
        <dbReference type="ARBA" id="ARBA00023136"/>
    </source>
</evidence>
<name>A0A9W9X7D9_9EURO</name>
<dbReference type="AlphaFoldDB" id="A0A9W9X7D9"/>
<evidence type="ECO:0000256" key="6">
    <source>
        <dbReference type="ARBA" id="ARBA00037968"/>
    </source>
</evidence>
<keyword evidence="3 7" id="KW-0812">Transmembrane</keyword>
<dbReference type="Gene3D" id="1.20.1250.20">
    <property type="entry name" value="MFS general substrate transporter like domains"/>
    <property type="match status" value="1"/>
</dbReference>
<evidence type="ECO:0000313" key="8">
    <source>
        <dbReference type="EMBL" id="KAJ5485451.1"/>
    </source>
</evidence>
<dbReference type="FunFam" id="1.20.1250.20:FF:000064">
    <property type="entry name" value="MFS allantoate transporter"/>
    <property type="match status" value="1"/>
</dbReference>
<feature type="transmembrane region" description="Helical" evidence="7">
    <location>
        <begin position="227"/>
        <end position="249"/>
    </location>
</feature>
<dbReference type="RefSeq" id="XP_056790235.1">
    <property type="nucleotide sequence ID" value="XM_056935041.1"/>
</dbReference>
<proteinExistence type="inferred from homology"/>
<feature type="transmembrane region" description="Helical" evidence="7">
    <location>
        <begin position="192"/>
        <end position="215"/>
    </location>
</feature>
<keyword evidence="2" id="KW-0813">Transport</keyword>
<reference evidence="8" key="2">
    <citation type="journal article" date="2023" name="IMA Fungus">
        <title>Comparative genomic study of the Penicillium genus elucidates a diverse pangenome and 15 lateral gene transfer events.</title>
        <authorList>
            <person name="Petersen C."/>
            <person name="Sorensen T."/>
            <person name="Nielsen M.R."/>
            <person name="Sondergaard T.E."/>
            <person name="Sorensen J.L."/>
            <person name="Fitzpatrick D.A."/>
            <person name="Frisvad J.C."/>
            <person name="Nielsen K.L."/>
        </authorList>
    </citation>
    <scope>NUCLEOTIDE SEQUENCE</scope>
    <source>
        <strain evidence="8">IBT 30728</strain>
    </source>
</reference>
<keyword evidence="4 7" id="KW-1133">Transmembrane helix</keyword>
<evidence type="ECO:0000256" key="3">
    <source>
        <dbReference type="ARBA" id="ARBA00022692"/>
    </source>
</evidence>
<organism evidence="8 9">
    <name type="scientific">Penicillium diatomitis</name>
    <dbReference type="NCBI Taxonomy" id="2819901"/>
    <lineage>
        <taxon>Eukaryota</taxon>
        <taxon>Fungi</taxon>
        <taxon>Dikarya</taxon>
        <taxon>Ascomycota</taxon>
        <taxon>Pezizomycotina</taxon>
        <taxon>Eurotiomycetes</taxon>
        <taxon>Eurotiomycetidae</taxon>
        <taxon>Eurotiales</taxon>
        <taxon>Aspergillaceae</taxon>
        <taxon>Penicillium</taxon>
    </lineage>
</organism>
<gene>
    <name evidence="8" type="ORF">N7539_005439</name>
</gene>
<keyword evidence="5 7" id="KW-0472">Membrane</keyword>
<dbReference type="GO" id="GO:0022857">
    <property type="term" value="F:transmembrane transporter activity"/>
    <property type="evidence" value="ECO:0007669"/>
    <property type="project" value="InterPro"/>
</dbReference>
<dbReference type="PANTHER" id="PTHR43791:SF1">
    <property type="entry name" value="ALLANTOATE PERMEASE"/>
    <property type="match status" value="1"/>
</dbReference>
<feature type="transmembrane region" description="Helical" evidence="7">
    <location>
        <begin position="389"/>
        <end position="409"/>
    </location>
</feature>